<protein>
    <submittedName>
        <fullName evidence="2">Uncharacterized protein</fullName>
    </submittedName>
</protein>
<organism evidence="2 3">
    <name type="scientific">Pleurodeles waltl</name>
    <name type="common">Iberian ribbed newt</name>
    <dbReference type="NCBI Taxonomy" id="8319"/>
    <lineage>
        <taxon>Eukaryota</taxon>
        <taxon>Metazoa</taxon>
        <taxon>Chordata</taxon>
        <taxon>Craniata</taxon>
        <taxon>Vertebrata</taxon>
        <taxon>Euteleostomi</taxon>
        <taxon>Amphibia</taxon>
        <taxon>Batrachia</taxon>
        <taxon>Caudata</taxon>
        <taxon>Salamandroidea</taxon>
        <taxon>Salamandridae</taxon>
        <taxon>Pleurodelinae</taxon>
        <taxon>Pleurodeles</taxon>
    </lineage>
</organism>
<evidence type="ECO:0000256" key="1">
    <source>
        <dbReference type="SAM" id="SignalP"/>
    </source>
</evidence>
<comment type="caution">
    <text evidence="2">The sequence shown here is derived from an EMBL/GenBank/DDBJ whole genome shotgun (WGS) entry which is preliminary data.</text>
</comment>
<keyword evidence="3" id="KW-1185">Reference proteome</keyword>
<name>A0AAV7S0W4_PLEWA</name>
<dbReference type="EMBL" id="JANPWB010000009">
    <property type="protein sequence ID" value="KAJ1158431.1"/>
    <property type="molecule type" value="Genomic_DNA"/>
</dbReference>
<sequence>MLVVTPHISTAALILLLLVSRLCGSWWKTRKGFHTVNTSCSPHNPRWVSLVGLAFLLKARALELSGKELKLTGEVGMSMWEDGGKLDSGKRYKMPSHMCPSVIVSWEAAALDVFNDCIARPRRRTMGLTLQASSLYITGPVDMFEKFLARVVCNELVSQALPGQRACCPPAGGDPWQLKAVRGAAEEADVQRVLGSAPPRVSCVVSHAYIISGRVELQHLRSC</sequence>
<dbReference type="Proteomes" id="UP001066276">
    <property type="component" value="Chromosome 5"/>
</dbReference>
<proteinExistence type="predicted"/>
<keyword evidence="1" id="KW-0732">Signal</keyword>
<feature type="chain" id="PRO_5043675615" evidence="1">
    <location>
        <begin position="25"/>
        <end position="223"/>
    </location>
</feature>
<dbReference type="AlphaFoldDB" id="A0AAV7S0W4"/>
<feature type="signal peptide" evidence="1">
    <location>
        <begin position="1"/>
        <end position="24"/>
    </location>
</feature>
<evidence type="ECO:0000313" key="3">
    <source>
        <dbReference type="Proteomes" id="UP001066276"/>
    </source>
</evidence>
<accession>A0AAV7S0W4</accession>
<gene>
    <name evidence="2" type="ORF">NDU88_011119</name>
</gene>
<evidence type="ECO:0000313" key="2">
    <source>
        <dbReference type="EMBL" id="KAJ1158431.1"/>
    </source>
</evidence>
<reference evidence="2" key="1">
    <citation type="journal article" date="2022" name="bioRxiv">
        <title>Sequencing and chromosome-scale assembly of the giantPleurodeles waltlgenome.</title>
        <authorList>
            <person name="Brown T."/>
            <person name="Elewa A."/>
            <person name="Iarovenko S."/>
            <person name="Subramanian E."/>
            <person name="Araus A.J."/>
            <person name="Petzold A."/>
            <person name="Susuki M."/>
            <person name="Suzuki K.-i.T."/>
            <person name="Hayashi T."/>
            <person name="Toyoda A."/>
            <person name="Oliveira C."/>
            <person name="Osipova E."/>
            <person name="Leigh N.D."/>
            <person name="Simon A."/>
            <person name="Yun M.H."/>
        </authorList>
    </citation>
    <scope>NUCLEOTIDE SEQUENCE</scope>
    <source>
        <strain evidence="2">20211129_DDA</strain>
        <tissue evidence="2">Liver</tissue>
    </source>
</reference>